<sequence>MLKTTYSNARANFAGLCDEVTKNREIVIIGRRNGDRVALISADELEGLMETAHLLRSPKNAQRLLTALQRAVNGEGEPTSVETLKKDLGLEG</sequence>
<gene>
    <name evidence="3" type="ORF">JFN93_02200</name>
</gene>
<organism evidence="3 4">
    <name type="scientific">Geomesophilobacter sediminis</name>
    <dbReference type="NCBI Taxonomy" id="2798584"/>
    <lineage>
        <taxon>Bacteria</taxon>
        <taxon>Pseudomonadati</taxon>
        <taxon>Thermodesulfobacteriota</taxon>
        <taxon>Desulfuromonadia</taxon>
        <taxon>Geobacterales</taxon>
        <taxon>Geobacteraceae</taxon>
        <taxon>Geomesophilobacter</taxon>
    </lineage>
</organism>
<evidence type="ECO:0000313" key="4">
    <source>
        <dbReference type="Proteomes" id="UP000636888"/>
    </source>
</evidence>
<reference evidence="3" key="1">
    <citation type="submission" date="2020-12" db="EMBL/GenBank/DDBJ databases">
        <title>Geomonas sp. Red875, isolated from river sediment.</title>
        <authorList>
            <person name="Xu Z."/>
            <person name="Zhang Z."/>
            <person name="Masuda Y."/>
            <person name="Itoh H."/>
            <person name="Senoo K."/>
        </authorList>
    </citation>
    <scope>NUCLEOTIDE SEQUENCE</scope>
    <source>
        <strain evidence="3">Red875</strain>
    </source>
</reference>
<comment type="similarity">
    <text evidence="1 2">Belongs to the phD/YefM antitoxin family.</text>
</comment>
<dbReference type="InterPro" id="IPR006442">
    <property type="entry name" value="Antitoxin_Phd/YefM"/>
</dbReference>
<keyword evidence="4" id="KW-1185">Reference proteome</keyword>
<name>A0A8J7JG95_9BACT</name>
<evidence type="ECO:0000256" key="2">
    <source>
        <dbReference type="RuleBase" id="RU362080"/>
    </source>
</evidence>
<proteinExistence type="inferred from homology"/>
<dbReference type="Proteomes" id="UP000636888">
    <property type="component" value="Unassembled WGS sequence"/>
</dbReference>
<protein>
    <recommendedName>
        <fullName evidence="2">Antitoxin</fullName>
    </recommendedName>
</protein>
<dbReference type="PANTHER" id="PTHR33713:SF6">
    <property type="entry name" value="ANTITOXIN YEFM"/>
    <property type="match status" value="1"/>
</dbReference>
<comment type="caution">
    <text evidence="3">The sequence shown here is derived from an EMBL/GenBank/DDBJ whole genome shotgun (WGS) entry which is preliminary data.</text>
</comment>
<dbReference type="NCBIfam" id="TIGR01552">
    <property type="entry name" value="phd_fam"/>
    <property type="match status" value="1"/>
</dbReference>
<dbReference type="PANTHER" id="PTHR33713">
    <property type="entry name" value="ANTITOXIN YAFN-RELATED"/>
    <property type="match status" value="1"/>
</dbReference>
<dbReference type="InterPro" id="IPR051405">
    <property type="entry name" value="phD/YefM_antitoxin"/>
</dbReference>
<accession>A0A8J7JG95</accession>
<evidence type="ECO:0000256" key="1">
    <source>
        <dbReference type="ARBA" id="ARBA00009981"/>
    </source>
</evidence>
<dbReference type="InterPro" id="IPR036165">
    <property type="entry name" value="YefM-like_sf"/>
</dbReference>
<dbReference type="Gene3D" id="3.40.1620.10">
    <property type="entry name" value="YefM-like domain"/>
    <property type="match status" value="1"/>
</dbReference>
<evidence type="ECO:0000313" key="3">
    <source>
        <dbReference type="EMBL" id="MBJ6723510.1"/>
    </source>
</evidence>
<dbReference type="EMBL" id="JAEMHM010000002">
    <property type="protein sequence ID" value="MBJ6723510.1"/>
    <property type="molecule type" value="Genomic_DNA"/>
</dbReference>
<dbReference type="RefSeq" id="WP_199382357.1">
    <property type="nucleotide sequence ID" value="NZ_JAEMHM010000002.1"/>
</dbReference>
<dbReference type="AlphaFoldDB" id="A0A8J7JG95"/>
<comment type="function">
    <text evidence="2">Antitoxin component of a type II toxin-antitoxin (TA) system.</text>
</comment>
<dbReference type="Gene3D" id="1.10.1220.170">
    <property type="match status" value="1"/>
</dbReference>
<dbReference type="Pfam" id="PF02604">
    <property type="entry name" value="PhdYeFM_antitox"/>
    <property type="match status" value="1"/>
</dbReference>
<dbReference type="SUPFAM" id="SSF143120">
    <property type="entry name" value="YefM-like"/>
    <property type="match status" value="1"/>
</dbReference>